<dbReference type="AlphaFoldDB" id="A0A1I2A5V5"/>
<dbReference type="Proteomes" id="UP000199477">
    <property type="component" value="Unassembled WGS sequence"/>
</dbReference>
<organism evidence="2 3">
    <name type="scientific">Dyella marensis</name>
    <dbReference type="NCBI Taxonomy" id="500610"/>
    <lineage>
        <taxon>Bacteria</taxon>
        <taxon>Pseudomonadati</taxon>
        <taxon>Pseudomonadota</taxon>
        <taxon>Gammaproteobacteria</taxon>
        <taxon>Lysobacterales</taxon>
        <taxon>Rhodanobacteraceae</taxon>
        <taxon>Dyella</taxon>
    </lineage>
</organism>
<gene>
    <name evidence="2" type="ORF">SAMN02799615_00939</name>
</gene>
<dbReference type="EMBL" id="FONH01000002">
    <property type="protein sequence ID" value="SFE39445.1"/>
    <property type="molecule type" value="Genomic_DNA"/>
</dbReference>
<evidence type="ECO:0000313" key="2">
    <source>
        <dbReference type="EMBL" id="SFE39445.1"/>
    </source>
</evidence>
<protein>
    <recommendedName>
        <fullName evidence="4">DUF4440 domain-containing protein</fullName>
    </recommendedName>
</protein>
<feature type="chain" id="PRO_5011664101" description="DUF4440 domain-containing protein" evidence="1">
    <location>
        <begin position="19"/>
        <end position="144"/>
    </location>
</feature>
<accession>A0A1I2A5V5</accession>
<evidence type="ECO:0000256" key="1">
    <source>
        <dbReference type="SAM" id="SignalP"/>
    </source>
</evidence>
<feature type="signal peptide" evidence="1">
    <location>
        <begin position="1"/>
        <end position="18"/>
    </location>
</feature>
<proteinExistence type="predicted"/>
<keyword evidence="3" id="KW-1185">Reference proteome</keyword>
<evidence type="ECO:0000313" key="3">
    <source>
        <dbReference type="Proteomes" id="UP000199477"/>
    </source>
</evidence>
<reference evidence="3" key="1">
    <citation type="submission" date="2016-10" db="EMBL/GenBank/DDBJ databases">
        <authorList>
            <person name="Varghese N."/>
            <person name="Submissions S."/>
        </authorList>
    </citation>
    <scope>NUCLEOTIDE SEQUENCE [LARGE SCALE GENOMIC DNA]</scope>
    <source>
        <strain evidence="3">UNC178MFTsu3.1</strain>
    </source>
</reference>
<sequence length="144" mass="15780">MRKVLFLLVFGALALCLAGCRRTPDEQRIRAAIEVARTAAAEVDAGGLTGVLTEDFDGNGGAMATKDLGNLLRLARFRGETVHAVLGPIEVEPRGERYIARFTVTLGSGGKLFPAELGVFKVETGWRREGREWRCFTASWEQQL</sequence>
<name>A0A1I2A5V5_9GAMM</name>
<keyword evidence="1" id="KW-0732">Signal</keyword>
<dbReference type="RefSeq" id="WP_035323828.1">
    <property type="nucleotide sequence ID" value="NZ_FONH01000002.1"/>
</dbReference>
<evidence type="ECO:0008006" key="4">
    <source>
        <dbReference type="Google" id="ProtNLM"/>
    </source>
</evidence>